<dbReference type="InterPro" id="IPR025272">
    <property type="entry name" value="SocA_Panacea"/>
</dbReference>
<dbReference type="AlphaFoldDB" id="A0A369T7Z8"/>
<sequence length="195" mass="22512">MKFVQDIIRFPVNPDKCIQGVDLLAQRQPGITQYYVCKVFFFADREHLLDWGRPISGDRFVAMEHGPVPSFVYDLLKNCDAEPDEVVQKLNERVLIERQHNMLKVYSKGKNSFDLLSGSDVEYLEWSLKKHIHLSFGRLRELSHQDRSYKAAWEKPGLNNEMDISLWFGDNDEERGAALDELSGKANIMFSTAAE</sequence>
<protein>
    <submittedName>
        <fullName evidence="2">DUF4065 domain-containing protein</fullName>
    </submittedName>
</protein>
<evidence type="ECO:0000259" key="1">
    <source>
        <dbReference type="Pfam" id="PF13274"/>
    </source>
</evidence>
<gene>
    <name evidence="2" type="ORF">DRB17_13330</name>
</gene>
<keyword evidence="3" id="KW-1185">Reference proteome</keyword>
<evidence type="ECO:0000313" key="2">
    <source>
        <dbReference type="EMBL" id="RDD61451.1"/>
    </source>
</evidence>
<reference evidence="2 3" key="1">
    <citation type="submission" date="2018-07" db="EMBL/GenBank/DDBJ databases">
        <title>Venubactetium sediminum gen. nov., sp. nov., isolated from a marine solar saltern.</title>
        <authorList>
            <person name="Wang S."/>
        </authorList>
    </citation>
    <scope>NUCLEOTIDE SEQUENCE [LARGE SCALE GENOMIC DNA]</scope>
    <source>
        <strain evidence="2 3">WD2A32</strain>
    </source>
</reference>
<dbReference type="RefSeq" id="WP_114582704.1">
    <property type="nucleotide sequence ID" value="NZ_QPMH01000012.1"/>
</dbReference>
<evidence type="ECO:0000313" key="3">
    <source>
        <dbReference type="Proteomes" id="UP000253941"/>
    </source>
</evidence>
<organism evidence="2 3">
    <name type="scientific">Ferruginivarius sediminum</name>
    <dbReference type="NCBI Taxonomy" id="2661937"/>
    <lineage>
        <taxon>Bacteria</taxon>
        <taxon>Pseudomonadati</taxon>
        <taxon>Pseudomonadota</taxon>
        <taxon>Alphaproteobacteria</taxon>
        <taxon>Rhodospirillales</taxon>
        <taxon>Rhodospirillaceae</taxon>
        <taxon>Ferruginivarius</taxon>
    </lineage>
</organism>
<comment type="caution">
    <text evidence="2">The sequence shown here is derived from an EMBL/GenBank/DDBJ whole genome shotgun (WGS) entry which is preliminary data.</text>
</comment>
<dbReference type="Proteomes" id="UP000253941">
    <property type="component" value="Unassembled WGS sequence"/>
</dbReference>
<proteinExistence type="predicted"/>
<feature type="domain" description="Antitoxin SocA-like Panacea" evidence="1">
    <location>
        <begin position="37"/>
        <end position="146"/>
    </location>
</feature>
<accession>A0A369T7Z8</accession>
<dbReference type="Pfam" id="PF13274">
    <property type="entry name" value="SocA_Panacea"/>
    <property type="match status" value="1"/>
</dbReference>
<dbReference type="EMBL" id="QPMH01000012">
    <property type="protein sequence ID" value="RDD61451.1"/>
    <property type="molecule type" value="Genomic_DNA"/>
</dbReference>
<name>A0A369T7Z8_9PROT</name>